<dbReference type="OrthoDB" id="74360at2759"/>
<dbReference type="InterPro" id="IPR036188">
    <property type="entry name" value="FAD/NAD-bd_sf"/>
</dbReference>
<organism evidence="6 7">
    <name type="scientific">Penicillium angulare</name>
    <dbReference type="NCBI Taxonomy" id="116970"/>
    <lineage>
        <taxon>Eukaryota</taxon>
        <taxon>Fungi</taxon>
        <taxon>Dikarya</taxon>
        <taxon>Ascomycota</taxon>
        <taxon>Pezizomycotina</taxon>
        <taxon>Eurotiomycetes</taxon>
        <taxon>Eurotiomycetidae</taxon>
        <taxon>Eurotiales</taxon>
        <taxon>Aspergillaceae</taxon>
        <taxon>Penicillium</taxon>
    </lineage>
</organism>
<reference evidence="6" key="2">
    <citation type="journal article" date="2023" name="IMA Fungus">
        <title>Comparative genomic study of the Penicillium genus elucidates a diverse pangenome and 15 lateral gene transfer events.</title>
        <authorList>
            <person name="Petersen C."/>
            <person name="Sorensen T."/>
            <person name="Nielsen M.R."/>
            <person name="Sondergaard T.E."/>
            <person name="Sorensen J.L."/>
            <person name="Fitzpatrick D.A."/>
            <person name="Frisvad J.C."/>
            <person name="Nielsen K.L."/>
        </authorList>
    </citation>
    <scope>NUCLEOTIDE SEQUENCE</scope>
    <source>
        <strain evidence="6">IBT 30069</strain>
    </source>
</reference>
<keyword evidence="7" id="KW-1185">Reference proteome</keyword>
<accession>A0A9W9EKZ6</accession>
<sequence>MSSTGTANGYDTAESSASRVLNGEFPHNWVPFSDKPAYTRRKLRMVCIGAGFAGLTLAHKIYHELQLNDSIDLVIYEKNPEVGGVWFENTYPGLSCDVPCHVYNFLFEPNPNWSHFLAPGAEIQDYIQRTTKKWNLDKDIQFNSKVKSTVWDDESGKWKIEIDQLGSLEHDEADILVNASGRNSKYTLPDIEGLSDFKGKIVHTSKWDHDYDWTDKNVAVIGNGSSGIQCVTSLQPKAKSLVSFVRTPTWISSNFLAEKTPNGLNFAYTEEQKKEFSESPEAHFKYRRDLEAGVNVTYHAMRTDNPIHSMMVNDIKRQMEQRMQGIKDPEVVSKMLSIGFTAGCRRLTPGDGYLEAFHDSNATMSFTPIEKITEDGIKTGDGREHKFDLIVCATGSDVNWIPTWKQVGLTGKSLDERWRNNSEAFFSVHVDTMPNYFMINGPNSPFIHGPAHTLMSWTCDYILRWVNKIASEDIKYIDVKYDALEDYNVYVQELLKRTAWSDGCRSWYKSGKNSALITGLYPGSLLHYKESLEKIGGEHFNIEYRSKNRFNFLGNGESVRDEHGMGDLAYYMDEGRV</sequence>
<name>A0A9W9EKZ6_9EURO</name>
<evidence type="ECO:0000313" key="7">
    <source>
        <dbReference type="Proteomes" id="UP001149165"/>
    </source>
</evidence>
<dbReference type="AlphaFoldDB" id="A0A9W9EKZ6"/>
<comment type="cofactor">
    <cofactor evidence="1">
        <name>FAD</name>
        <dbReference type="ChEBI" id="CHEBI:57692"/>
    </cofactor>
</comment>
<dbReference type="GO" id="GO:0050660">
    <property type="term" value="F:flavin adenine dinucleotide binding"/>
    <property type="evidence" value="ECO:0007669"/>
    <property type="project" value="InterPro"/>
</dbReference>
<evidence type="ECO:0000256" key="1">
    <source>
        <dbReference type="ARBA" id="ARBA00001974"/>
    </source>
</evidence>
<dbReference type="Pfam" id="PF00743">
    <property type="entry name" value="FMO-like"/>
    <property type="match status" value="1"/>
</dbReference>
<proteinExistence type="inferred from homology"/>
<reference evidence="6" key="1">
    <citation type="submission" date="2022-11" db="EMBL/GenBank/DDBJ databases">
        <authorList>
            <person name="Petersen C."/>
        </authorList>
    </citation>
    <scope>NUCLEOTIDE SEQUENCE</scope>
    <source>
        <strain evidence="6">IBT 30069</strain>
    </source>
</reference>
<evidence type="ECO:0000256" key="2">
    <source>
        <dbReference type="ARBA" id="ARBA00010139"/>
    </source>
</evidence>
<comment type="similarity">
    <text evidence="2">Belongs to the FAD-binding monooxygenase family.</text>
</comment>
<evidence type="ECO:0000313" key="6">
    <source>
        <dbReference type="EMBL" id="KAJ5083738.1"/>
    </source>
</evidence>
<dbReference type="PANTHER" id="PTHR42877">
    <property type="entry name" value="L-ORNITHINE N(5)-MONOOXYGENASE-RELATED"/>
    <property type="match status" value="1"/>
</dbReference>
<dbReference type="SUPFAM" id="SSF51905">
    <property type="entry name" value="FAD/NAD(P)-binding domain"/>
    <property type="match status" value="3"/>
</dbReference>
<gene>
    <name evidence="6" type="ORF">N7456_013165</name>
</gene>
<dbReference type="InterPro" id="IPR051209">
    <property type="entry name" value="FAD-bind_Monooxygenase_sf"/>
</dbReference>
<dbReference type="Proteomes" id="UP001149165">
    <property type="component" value="Unassembled WGS sequence"/>
</dbReference>
<comment type="caution">
    <text evidence="6">The sequence shown here is derived from an EMBL/GenBank/DDBJ whole genome shotgun (WGS) entry which is preliminary data.</text>
</comment>
<dbReference type="InterPro" id="IPR020946">
    <property type="entry name" value="Flavin_mOase-like"/>
</dbReference>
<evidence type="ECO:0000256" key="3">
    <source>
        <dbReference type="ARBA" id="ARBA00022630"/>
    </source>
</evidence>
<evidence type="ECO:0000256" key="4">
    <source>
        <dbReference type="ARBA" id="ARBA00022827"/>
    </source>
</evidence>
<evidence type="ECO:0008006" key="8">
    <source>
        <dbReference type="Google" id="ProtNLM"/>
    </source>
</evidence>
<keyword evidence="4" id="KW-0274">FAD</keyword>
<dbReference type="EMBL" id="JAPQKH010000008">
    <property type="protein sequence ID" value="KAJ5083738.1"/>
    <property type="molecule type" value="Genomic_DNA"/>
</dbReference>
<evidence type="ECO:0000256" key="5">
    <source>
        <dbReference type="ARBA" id="ARBA00023002"/>
    </source>
</evidence>
<keyword evidence="5" id="KW-0560">Oxidoreductase</keyword>
<dbReference type="PANTHER" id="PTHR42877:SF11">
    <property type="entry name" value="MONOOXYGENASE, PUTATIVE (AFU_ORTHOLOGUE AFUA_6G13790)-RELATED"/>
    <property type="match status" value="1"/>
</dbReference>
<dbReference type="Gene3D" id="3.50.50.60">
    <property type="entry name" value="FAD/NAD(P)-binding domain"/>
    <property type="match status" value="2"/>
</dbReference>
<dbReference type="GO" id="GO:0050661">
    <property type="term" value="F:NADP binding"/>
    <property type="evidence" value="ECO:0007669"/>
    <property type="project" value="InterPro"/>
</dbReference>
<dbReference type="GO" id="GO:0004499">
    <property type="term" value="F:N,N-dimethylaniline monooxygenase activity"/>
    <property type="evidence" value="ECO:0007669"/>
    <property type="project" value="InterPro"/>
</dbReference>
<protein>
    <recommendedName>
        <fullName evidence="8">FAD/NAD(P)-binding domain-containing protein</fullName>
    </recommendedName>
</protein>
<keyword evidence="3" id="KW-0285">Flavoprotein</keyword>